<sequence length="192" mass="21834">MTHTPSFKMVEISAYVDPSKARGVKYGQLTFAKLRQKIEMYKCGTIVKLSLAGLDFIDVSFGRECLIHLLLHFRGRIGFILTNLEHSDLEETFYGALYHYKICLLIQQPDNSTKIIGPKSDGSFLEKYLELWNYISEHEFVTTSQIVKHFHALSPPNGNSKLNKLVKMGLLLKKRQIATSGGPEDIFIPIKN</sequence>
<accession>A0A1S1N3I8</accession>
<evidence type="ECO:0008006" key="3">
    <source>
        <dbReference type="Google" id="ProtNLM"/>
    </source>
</evidence>
<keyword evidence="2" id="KW-1185">Reference proteome</keyword>
<dbReference type="OrthoDB" id="8455529at2"/>
<name>A0A1S1N3I8_9GAMM</name>
<comment type="caution">
    <text evidence="1">The sequence shown here is derived from an EMBL/GenBank/DDBJ whole genome shotgun (WGS) entry which is preliminary data.</text>
</comment>
<dbReference type="EMBL" id="MNAN01000035">
    <property type="protein sequence ID" value="OHU93944.1"/>
    <property type="molecule type" value="Genomic_DNA"/>
</dbReference>
<proteinExistence type="predicted"/>
<dbReference type="Proteomes" id="UP000180253">
    <property type="component" value="Unassembled WGS sequence"/>
</dbReference>
<protein>
    <recommendedName>
        <fullName evidence="3">DNA-binding protein</fullName>
    </recommendedName>
</protein>
<gene>
    <name evidence="1" type="ORF">BIW53_17115</name>
</gene>
<dbReference type="STRING" id="327939.BIW53_17115"/>
<dbReference type="AlphaFoldDB" id="A0A1S1N3I8"/>
<dbReference type="RefSeq" id="WP_070993237.1">
    <property type="nucleotide sequence ID" value="NZ_CBCSHD010000004.1"/>
</dbReference>
<reference evidence="1 2" key="1">
    <citation type="submission" date="2016-10" db="EMBL/GenBank/DDBJ databases">
        <title>Pseudoalteromonas amylolytica sp. nov., isolated from the surface seawater.</title>
        <authorList>
            <person name="Wu Y.-H."/>
            <person name="Cheng H."/>
            <person name="Jin X.-B."/>
            <person name="Wang C.-S."/>
            <person name="Xu X.-W."/>
        </authorList>
    </citation>
    <scope>NUCLEOTIDE SEQUENCE [LARGE SCALE GENOMIC DNA]</scope>
    <source>
        <strain evidence="1 2">JCM 12483</strain>
    </source>
</reference>
<evidence type="ECO:0000313" key="1">
    <source>
        <dbReference type="EMBL" id="OHU93944.1"/>
    </source>
</evidence>
<evidence type="ECO:0000313" key="2">
    <source>
        <dbReference type="Proteomes" id="UP000180253"/>
    </source>
</evidence>
<organism evidence="1 2">
    <name type="scientific">Pseudoalteromonas byunsanensis</name>
    <dbReference type="NCBI Taxonomy" id="327939"/>
    <lineage>
        <taxon>Bacteria</taxon>
        <taxon>Pseudomonadati</taxon>
        <taxon>Pseudomonadota</taxon>
        <taxon>Gammaproteobacteria</taxon>
        <taxon>Alteromonadales</taxon>
        <taxon>Pseudoalteromonadaceae</taxon>
        <taxon>Pseudoalteromonas</taxon>
    </lineage>
</organism>